<name>A0ABT7G4U3_9CORY</name>
<keyword evidence="3" id="KW-0813">Transport</keyword>
<proteinExistence type="inferred from homology"/>
<feature type="signal peptide" evidence="5">
    <location>
        <begin position="1"/>
        <end position="23"/>
    </location>
</feature>
<evidence type="ECO:0000256" key="3">
    <source>
        <dbReference type="ARBA" id="ARBA00022448"/>
    </source>
</evidence>
<evidence type="ECO:0000256" key="5">
    <source>
        <dbReference type="SAM" id="SignalP"/>
    </source>
</evidence>
<evidence type="ECO:0000256" key="2">
    <source>
        <dbReference type="ARBA" id="ARBA00008814"/>
    </source>
</evidence>
<accession>A0ABT7G4U3</accession>
<evidence type="ECO:0000313" key="8">
    <source>
        <dbReference type="Proteomes" id="UP001243856"/>
    </source>
</evidence>
<dbReference type="PROSITE" id="PS51257">
    <property type="entry name" value="PROKAR_LIPOPROTEIN"/>
    <property type="match status" value="1"/>
</dbReference>
<feature type="chain" id="PRO_5046902587" evidence="5">
    <location>
        <begin position="24"/>
        <end position="334"/>
    </location>
</feature>
<evidence type="ECO:0000256" key="1">
    <source>
        <dbReference type="ARBA" id="ARBA00004196"/>
    </source>
</evidence>
<dbReference type="Pfam" id="PF01497">
    <property type="entry name" value="Peripla_BP_2"/>
    <property type="match status" value="1"/>
</dbReference>
<organism evidence="7 8">
    <name type="scientific">Corynebacterium propinquum</name>
    <dbReference type="NCBI Taxonomy" id="43769"/>
    <lineage>
        <taxon>Bacteria</taxon>
        <taxon>Bacillati</taxon>
        <taxon>Actinomycetota</taxon>
        <taxon>Actinomycetes</taxon>
        <taxon>Mycobacteriales</taxon>
        <taxon>Corynebacteriaceae</taxon>
        <taxon>Corynebacterium</taxon>
    </lineage>
</organism>
<keyword evidence="8" id="KW-1185">Reference proteome</keyword>
<dbReference type="RefSeq" id="WP_026167899.1">
    <property type="nucleotide sequence ID" value="NZ_CP100363.1"/>
</dbReference>
<dbReference type="InterPro" id="IPR002491">
    <property type="entry name" value="ABC_transptr_periplasmic_BD"/>
</dbReference>
<dbReference type="EMBL" id="JASNVK010000018">
    <property type="protein sequence ID" value="MDK4301398.1"/>
    <property type="molecule type" value="Genomic_DNA"/>
</dbReference>
<comment type="caution">
    <text evidence="7">The sequence shown here is derived from an EMBL/GenBank/DDBJ whole genome shotgun (WGS) entry which is preliminary data.</text>
</comment>
<sequence>MKIRSHAMSALVVLVLSSLGLSACSSASGNSSAAAVDGESRVVVDVEGTEVVVPEHPERVVALSEPTLDGLLALGVRPAGTVTGRGQGTVANYLQEQAGDLELLGAVAQPNFEAIGAANPDLILVDATSINNNPPIIAALREIAPVVFTGYAGGDWRENFALTAEAMNMEEQGQHVLDAYDEKAAQLKDALHEYRDSTFSVVRWQGNSPALILKDLPAGRALDDLDLARPSNQDREGRGHSEPVSLENLSDIDADYIFFGTLGGSSVDNPEAGGAADVDDAIKSIQEAQKVPGFTDLKAFQANRIIPVDGSAWTSTGGPLLMHKILDDINAALV</sequence>
<dbReference type="Gene3D" id="3.40.50.1980">
    <property type="entry name" value="Nitrogenase molybdenum iron protein domain"/>
    <property type="match status" value="2"/>
</dbReference>
<comment type="similarity">
    <text evidence="2">Belongs to the bacterial solute-binding protein 8 family.</text>
</comment>
<dbReference type="Proteomes" id="UP001243856">
    <property type="component" value="Unassembled WGS sequence"/>
</dbReference>
<feature type="domain" description="Fe/B12 periplasmic-binding" evidence="6">
    <location>
        <begin position="59"/>
        <end position="334"/>
    </location>
</feature>
<evidence type="ECO:0000259" key="6">
    <source>
        <dbReference type="PROSITE" id="PS50983"/>
    </source>
</evidence>
<gene>
    <name evidence="7" type="ORF">QPX45_09140</name>
</gene>
<dbReference type="SUPFAM" id="SSF53807">
    <property type="entry name" value="Helical backbone' metal receptor"/>
    <property type="match status" value="1"/>
</dbReference>
<evidence type="ECO:0000256" key="4">
    <source>
        <dbReference type="ARBA" id="ARBA00022729"/>
    </source>
</evidence>
<evidence type="ECO:0000313" key="7">
    <source>
        <dbReference type="EMBL" id="MDK4301398.1"/>
    </source>
</evidence>
<dbReference type="PANTHER" id="PTHR30532:SF25">
    <property type="entry name" value="IRON(III) DICITRATE-BINDING PERIPLASMIC PROTEIN"/>
    <property type="match status" value="1"/>
</dbReference>
<keyword evidence="4 5" id="KW-0732">Signal</keyword>
<comment type="subcellular location">
    <subcellularLocation>
        <location evidence="1">Cell envelope</location>
    </subcellularLocation>
</comment>
<dbReference type="CDD" id="cd01146">
    <property type="entry name" value="FhuD"/>
    <property type="match status" value="1"/>
</dbReference>
<dbReference type="PANTHER" id="PTHR30532">
    <property type="entry name" value="IRON III DICITRATE-BINDING PERIPLASMIC PROTEIN"/>
    <property type="match status" value="1"/>
</dbReference>
<dbReference type="PROSITE" id="PS50983">
    <property type="entry name" value="FE_B12_PBP"/>
    <property type="match status" value="1"/>
</dbReference>
<dbReference type="InterPro" id="IPR051313">
    <property type="entry name" value="Bact_iron-sidero_bind"/>
</dbReference>
<protein>
    <submittedName>
        <fullName evidence="7">Iron-siderophore ABC transporter substrate-binding protein</fullName>
    </submittedName>
</protein>
<reference evidence="7 8" key="1">
    <citation type="submission" date="2023-05" db="EMBL/GenBank/DDBJ databases">
        <title>Metabolic capabilities are highly conserved among human nasal-associated Corynebacterium species in pangenomic analyses.</title>
        <authorList>
            <person name="Tran T.H."/>
            <person name="Roberts A.Q."/>
            <person name="Escapa I.F."/>
            <person name="Gao W."/>
            <person name="Conlan S."/>
            <person name="Kong H."/>
            <person name="Segre J.A."/>
            <person name="Kelly M.S."/>
            <person name="Lemon K.P."/>
        </authorList>
    </citation>
    <scope>NUCLEOTIDE SEQUENCE [LARGE SCALE GENOMIC DNA]</scope>
    <source>
        <strain evidence="7 8">KPL2811</strain>
    </source>
</reference>